<feature type="domain" description="LysM" evidence="2">
    <location>
        <begin position="304"/>
        <end position="348"/>
    </location>
</feature>
<dbReference type="PROSITE" id="PS51782">
    <property type="entry name" value="LYSM"/>
    <property type="match status" value="1"/>
</dbReference>
<keyword evidence="1" id="KW-0732">Signal</keyword>
<dbReference type="PANTHER" id="PTHR21666">
    <property type="entry name" value="PEPTIDASE-RELATED"/>
    <property type="match status" value="1"/>
</dbReference>
<dbReference type="InterPro" id="IPR011055">
    <property type="entry name" value="Dup_hybrid_motif"/>
</dbReference>
<dbReference type="CDD" id="cd12797">
    <property type="entry name" value="M23_peptidase"/>
    <property type="match status" value="1"/>
</dbReference>
<evidence type="ECO:0000259" key="2">
    <source>
        <dbReference type="PROSITE" id="PS51782"/>
    </source>
</evidence>
<name>A0ABW5CSP2_9BACT</name>
<dbReference type="Gene3D" id="2.70.70.10">
    <property type="entry name" value="Glucose Permease (Domain IIA)"/>
    <property type="match status" value="1"/>
</dbReference>
<dbReference type="InterPro" id="IPR018392">
    <property type="entry name" value="LysM"/>
</dbReference>
<gene>
    <name evidence="3" type="ORF">ACFSKP_02090</name>
</gene>
<protein>
    <submittedName>
        <fullName evidence="3">Peptidoglycan DD-metalloendopeptidase family protein</fullName>
    </submittedName>
</protein>
<dbReference type="Gene3D" id="3.10.350.10">
    <property type="entry name" value="LysM domain"/>
    <property type="match status" value="1"/>
</dbReference>
<dbReference type="EMBL" id="JBHUIM010000001">
    <property type="protein sequence ID" value="MFD2245025.1"/>
    <property type="molecule type" value="Genomic_DNA"/>
</dbReference>
<sequence>MSTLKAPFSVVLFLLCALCCANGAFAQGKVKDLFKMKSPKIQYVRPDTTILIKYEEFPEEGSDAGKSIYFNPKKELSIVSEDTSELDLGEQHIVEVSEEVLIDSSWIKIAGYYAIWDTRNINPYRMDGRQLKDSVDITLYDPQLKRQYKMPLEKTPVTSHFGHRGYRWHYGTDIDLNTGDSIFAAFDGVVRINKWDGGGYGNYIVVRHYNGLETLYGHMSKAIAQSGQFVKAGELLGLGGSTGRSSGPHLHYEVRYQGNPIDPELMYDFPDYLLKGQNFVITSALFNYYNRAKSSSKTTTRKSMYHRVRSGDTLSGIAKRYGVSVSQIARLNGISSRTTLKLGRSLRIK</sequence>
<dbReference type="SUPFAM" id="SSF54106">
    <property type="entry name" value="LysM domain"/>
    <property type="match status" value="1"/>
</dbReference>
<proteinExistence type="predicted"/>
<dbReference type="Pfam" id="PF01476">
    <property type="entry name" value="LysM"/>
    <property type="match status" value="1"/>
</dbReference>
<dbReference type="Proteomes" id="UP001597374">
    <property type="component" value="Unassembled WGS sequence"/>
</dbReference>
<dbReference type="SUPFAM" id="SSF51261">
    <property type="entry name" value="Duplicated hybrid motif"/>
    <property type="match status" value="1"/>
</dbReference>
<feature type="signal peptide" evidence="1">
    <location>
        <begin position="1"/>
        <end position="26"/>
    </location>
</feature>
<dbReference type="InterPro" id="IPR016047">
    <property type="entry name" value="M23ase_b-sheet_dom"/>
</dbReference>
<dbReference type="Pfam" id="PF01551">
    <property type="entry name" value="Peptidase_M23"/>
    <property type="match status" value="1"/>
</dbReference>
<keyword evidence="4" id="KW-1185">Reference proteome</keyword>
<dbReference type="InterPro" id="IPR036779">
    <property type="entry name" value="LysM_dom_sf"/>
</dbReference>
<dbReference type="CDD" id="cd00118">
    <property type="entry name" value="LysM"/>
    <property type="match status" value="1"/>
</dbReference>
<evidence type="ECO:0000256" key="1">
    <source>
        <dbReference type="SAM" id="SignalP"/>
    </source>
</evidence>
<organism evidence="3 4">
    <name type="scientific">Pontibacter ruber</name>
    <dbReference type="NCBI Taxonomy" id="1343895"/>
    <lineage>
        <taxon>Bacteria</taxon>
        <taxon>Pseudomonadati</taxon>
        <taxon>Bacteroidota</taxon>
        <taxon>Cytophagia</taxon>
        <taxon>Cytophagales</taxon>
        <taxon>Hymenobacteraceae</taxon>
        <taxon>Pontibacter</taxon>
    </lineage>
</organism>
<dbReference type="InterPro" id="IPR050570">
    <property type="entry name" value="Cell_wall_metabolism_enzyme"/>
</dbReference>
<dbReference type="SMART" id="SM00257">
    <property type="entry name" value="LysM"/>
    <property type="match status" value="1"/>
</dbReference>
<evidence type="ECO:0000313" key="4">
    <source>
        <dbReference type="Proteomes" id="UP001597374"/>
    </source>
</evidence>
<accession>A0ABW5CSP2</accession>
<feature type="chain" id="PRO_5045890688" evidence="1">
    <location>
        <begin position="27"/>
        <end position="349"/>
    </location>
</feature>
<evidence type="ECO:0000313" key="3">
    <source>
        <dbReference type="EMBL" id="MFD2245025.1"/>
    </source>
</evidence>
<reference evidence="4" key="1">
    <citation type="journal article" date="2019" name="Int. J. Syst. Evol. Microbiol.">
        <title>The Global Catalogue of Microorganisms (GCM) 10K type strain sequencing project: providing services to taxonomists for standard genome sequencing and annotation.</title>
        <authorList>
            <consortium name="The Broad Institute Genomics Platform"/>
            <consortium name="The Broad Institute Genome Sequencing Center for Infectious Disease"/>
            <person name="Wu L."/>
            <person name="Ma J."/>
        </authorList>
    </citation>
    <scope>NUCLEOTIDE SEQUENCE [LARGE SCALE GENOMIC DNA]</scope>
    <source>
        <strain evidence="4">CGMCC 4.1782</strain>
    </source>
</reference>
<dbReference type="PANTHER" id="PTHR21666:SF270">
    <property type="entry name" value="MUREIN HYDROLASE ACTIVATOR ENVC"/>
    <property type="match status" value="1"/>
</dbReference>
<comment type="caution">
    <text evidence="3">The sequence shown here is derived from an EMBL/GenBank/DDBJ whole genome shotgun (WGS) entry which is preliminary data.</text>
</comment>
<dbReference type="RefSeq" id="WP_250429604.1">
    <property type="nucleotide sequence ID" value="NZ_JALPRR010000002.1"/>
</dbReference>